<dbReference type="Proteomes" id="UP000233786">
    <property type="component" value="Unassembled WGS sequence"/>
</dbReference>
<dbReference type="STRING" id="994479.GCA_000194155_02709"/>
<dbReference type="EMBL" id="PJNB01000001">
    <property type="protein sequence ID" value="PKW15051.1"/>
    <property type="molecule type" value="Genomic_DNA"/>
</dbReference>
<sequence length="153" mass="17627">MADDLERRRRLSRLKSEVLLLTQRYGRVAYDSTDGSWLHVEKFPIPPGWNKTQVEILIDVPHGTPGYPSVAPQWFWVDHDLRTDDGRSIGHFFAQGLGREDERYLDQGWGHFCVHLDKWRPSNGANLLNGHSLITYLNLIGAIFHDHRTLGGR</sequence>
<protein>
    <submittedName>
        <fullName evidence="1">E2/UBC family protein E</fullName>
    </submittedName>
</protein>
<dbReference type="AlphaFoldDB" id="A0A2N3XWP9"/>
<dbReference type="InterPro" id="IPR025701">
    <property type="entry name" value="UBQ-conjugat_E2_E"/>
</dbReference>
<keyword evidence="2" id="KW-1185">Reference proteome</keyword>
<accession>A0A2N3XWP9</accession>
<evidence type="ECO:0000313" key="1">
    <source>
        <dbReference type="EMBL" id="PKW15051.1"/>
    </source>
</evidence>
<dbReference type="RefSeq" id="WP_010695496.1">
    <property type="nucleotide sequence ID" value="NZ_CP061007.1"/>
</dbReference>
<gene>
    <name evidence="1" type="ORF">A8926_2729</name>
</gene>
<evidence type="ECO:0000313" key="2">
    <source>
        <dbReference type="Proteomes" id="UP000233786"/>
    </source>
</evidence>
<dbReference type="Pfam" id="PF14462">
    <property type="entry name" value="Prok-E2_E"/>
    <property type="match status" value="1"/>
</dbReference>
<proteinExistence type="predicted"/>
<organism evidence="1 2">
    <name type="scientific">Saccharopolyspora spinosa</name>
    <dbReference type="NCBI Taxonomy" id="60894"/>
    <lineage>
        <taxon>Bacteria</taxon>
        <taxon>Bacillati</taxon>
        <taxon>Actinomycetota</taxon>
        <taxon>Actinomycetes</taxon>
        <taxon>Pseudonocardiales</taxon>
        <taxon>Pseudonocardiaceae</taxon>
        <taxon>Saccharopolyspora</taxon>
    </lineage>
</organism>
<dbReference type="OrthoDB" id="8451635at2"/>
<name>A0A2N3XWP9_SACSN</name>
<reference evidence="1" key="1">
    <citation type="submission" date="2017-12" db="EMBL/GenBank/DDBJ databases">
        <title>Sequencing the genomes of 1000 Actinobacteria strains.</title>
        <authorList>
            <person name="Klenk H.-P."/>
        </authorList>
    </citation>
    <scope>NUCLEOTIDE SEQUENCE [LARGE SCALE GENOMIC DNA]</scope>
    <source>
        <strain evidence="1">DSM 44228</strain>
    </source>
</reference>
<comment type="caution">
    <text evidence="1">The sequence shown here is derived from an EMBL/GenBank/DDBJ whole genome shotgun (WGS) entry which is preliminary data.</text>
</comment>